<evidence type="ECO:0000259" key="1">
    <source>
        <dbReference type="PROSITE" id="PS50181"/>
    </source>
</evidence>
<accession>B9SXT8</accession>
<feature type="domain" description="F-box" evidence="1">
    <location>
        <begin position="1"/>
        <end position="34"/>
    </location>
</feature>
<dbReference type="InterPro" id="IPR001810">
    <property type="entry name" value="F-box_dom"/>
</dbReference>
<dbReference type="InParanoid" id="B9SXT8"/>
<dbReference type="FunCoup" id="B9SXT8">
    <property type="interactions" value="289"/>
</dbReference>
<dbReference type="InterPro" id="IPR036047">
    <property type="entry name" value="F-box-like_dom_sf"/>
</dbReference>
<organism evidence="2 3">
    <name type="scientific">Ricinus communis</name>
    <name type="common">Castor bean</name>
    <dbReference type="NCBI Taxonomy" id="3988"/>
    <lineage>
        <taxon>Eukaryota</taxon>
        <taxon>Viridiplantae</taxon>
        <taxon>Streptophyta</taxon>
        <taxon>Embryophyta</taxon>
        <taxon>Tracheophyta</taxon>
        <taxon>Spermatophyta</taxon>
        <taxon>Magnoliopsida</taxon>
        <taxon>eudicotyledons</taxon>
        <taxon>Gunneridae</taxon>
        <taxon>Pentapetalae</taxon>
        <taxon>rosids</taxon>
        <taxon>fabids</taxon>
        <taxon>Malpighiales</taxon>
        <taxon>Euphorbiaceae</taxon>
        <taxon>Acalyphoideae</taxon>
        <taxon>Acalypheae</taxon>
        <taxon>Ricinus</taxon>
    </lineage>
</organism>
<protein>
    <recommendedName>
        <fullName evidence="1">F-box domain-containing protein</fullName>
    </recommendedName>
</protein>
<dbReference type="Gene3D" id="1.20.1280.50">
    <property type="match status" value="1"/>
</dbReference>
<evidence type="ECO:0000313" key="2">
    <source>
        <dbReference type="EMBL" id="EEF31575.1"/>
    </source>
</evidence>
<dbReference type="PANTHER" id="PTHR31639:SF42">
    <property type="entry name" value="OS02G0160200 PROTEIN"/>
    <property type="match status" value="1"/>
</dbReference>
<reference evidence="3" key="1">
    <citation type="journal article" date="2010" name="Nat. Biotechnol.">
        <title>Draft genome sequence of the oilseed species Ricinus communis.</title>
        <authorList>
            <person name="Chan A.P."/>
            <person name="Crabtree J."/>
            <person name="Zhao Q."/>
            <person name="Lorenzi H."/>
            <person name="Orvis J."/>
            <person name="Puiu D."/>
            <person name="Melake-Berhan A."/>
            <person name="Jones K.M."/>
            <person name="Redman J."/>
            <person name="Chen G."/>
            <person name="Cahoon E.B."/>
            <person name="Gedil M."/>
            <person name="Stanke M."/>
            <person name="Haas B.J."/>
            <person name="Wortman J.R."/>
            <person name="Fraser-Liggett C.M."/>
            <person name="Ravel J."/>
            <person name="Rabinowicz P.D."/>
        </authorList>
    </citation>
    <scope>NUCLEOTIDE SEQUENCE [LARGE SCALE GENOMIC DNA]</scope>
    <source>
        <strain evidence="3">cv. Hale</strain>
    </source>
</reference>
<gene>
    <name evidence="2" type="ORF">RCOM_0876880</name>
</gene>
<dbReference type="Proteomes" id="UP000008311">
    <property type="component" value="Unassembled WGS sequence"/>
</dbReference>
<proteinExistence type="predicted"/>
<sequence>MDNLPDDLVSRILSFLPIRDVTRCRTISSRFGELGNRILAQSITIDSRTVGADLRKRRKYCFNLNRQWTELLRERNMGTLNLFWEFSAAALVERRNAIRWINYAAALKAKVMIIHLQETLYLPPSVYKLESLEYLSLSKITMMRLYDNEVRFGSLEVLSLCHVRVTKSPLLGEWISANCPRLRELNVQFVEGVEVLNVSSTSLEKFCIANSIKDDLHRVDVSTERLRMMTVWLVTSPDTRQSTSLRIAAQNLESLTLYGDILDEYRLGNLNNLQEAYLYYNGCNSLINRIGRTVDQNLMEIVRGVSQARRIFSHESFIECMDLSGITSTMLQPLIERGLLQQLATFGRAESFFLWIQSPNLPFRIIASFVEALLRPNLRMISITYTKFIVISPEGSFFRSQVTQMGTDLMQKIIRDELEIETDIEIDIDDDSDFISTVQISFQT</sequence>
<keyword evidence="3" id="KW-1185">Reference proteome</keyword>
<name>B9SXT8_RICCO</name>
<dbReference type="AlphaFoldDB" id="B9SXT8"/>
<dbReference type="SUPFAM" id="SSF52047">
    <property type="entry name" value="RNI-like"/>
    <property type="match status" value="1"/>
</dbReference>
<evidence type="ECO:0000313" key="3">
    <source>
        <dbReference type="Proteomes" id="UP000008311"/>
    </source>
</evidence>
<dbReference type="Pfam" id="PF00646">
    <property type="entry name" value="F-box"/>
    <property type="match status" value="1"/>
</dbReference>
<dbReference type="InterPro" id="IPR032675">
    <property type="entry name" value="LRR_dom_sf"/>
</dbReference>
<dbReference type="PROSITE" id="PS50181">
    <property type="entry name" value="FBOX"/>
    <property type="match status" value="1"/>
</dbReference>
<dbReference type="SUPFAM" id="SSF81383">
    <property type="entry name" value="F-box domain"/>
    <property type="match status" value="1"/>
</dbReference>
<dbReference type="Gene3D" id="3.80.10.10">
    <property type="entry name" value="Ribonuclease Inhibitor"/>
    <property type="match status" value="1"/>
</dbReference>
<dbReference type="EMBL" id="EQ974233">
    <property type="protein sequence ID" value="EEF31575.1"/>
    <property type="molecule type" value="Genomic_DNA"/>
</dbReference>
<dbReference type="PANTHER" id="PTHR31639">
    <property type="entry name" value="F-BOX PROTEIN-LIKE"/>
    <property type="match status" value="1"/>
</dbReference>